<proteinExistence type="predicted"/>
<dbReference type="OrthoDB" id="5199543at2759"/>
<dbReference type="GO" id="GO:0007064">
    <property type="term" value="P:mitotic sister chromatid cohesion"/>
    <property type="evidence" value="ECO:0007669"/>
    <property type="project" value="InterPro"/>
</dbReference>
<accession>A0A0D2DE93</accession>
<dbReference type="AlphaFoldDB" id="A0A0D2DE93"/>
<dbReference type="RefSeq" id="XP_013321196.1">
    <property type="nucleotide sequence ID" value="XM_013465742.1"/>
</dbReference>
<dbReference type="EMBL" id="KN847317">
    <property type="protein sequence ID" value="KIW60612.1"/>
    <property type="molecule type" value="Genomic_DNA"/>
</dbReference>
<sequence>MSSSQRPEFPPVPFSSTYPEQNFKLLELPAELACVLEEQRRSGNGARVYLKSAPTTLSNRPLNGVQSAGRNRGAQSNRDIGGGAGQGFLHLCTDEKIWAVKQVSTSNSVYVTQSIDEPRRKRRRINTERNDGDEDMCMDDEGGISPRDQAGEGIIQGGHGGGKEKRAYEAESGITTISQVRNILELIEVKPDPEDVERGVRETVPMYQGQTDEEEGGLHMGTSRDNETEAQKMVRLKDILEDIPAPTNAILEAIKRVFVFYLSRSVEGKEGDMQGLYIPSSALLLRAWRAFMQQCAISGVMIDGDEMVSEQIGVAFDDLRRSADGDEEWHVLGDVVKAIFRRFAKEMSNPQRGSERDVEEEFVAVPDITSWRKAEASEHVGRWVLDDLQRQSKSSSKPVPVDEFNQHWTQNLPDSWAKECDVVGLVKAVEGVDMVQDDQGTKVLHFAGQGTDDVLALGLGSVKRLGVSVTAKTSTAAADDDAKAQKKRKWHEKFGAQRNAAGTKR</sequence>
<dbReference type="HOGENOM" id="CLU_037336_0_0_1"/>
<evidence type="ECO:0008006" key="4">
    <source>
        <dbReference type="Google" id="ProtNLM"/>
    </source>
</evidence>
<feature type="region of interest" description="Disordered" evidence="1">
    <location>
        <begin position="473"/>
        <end position="505"/>
    </location>
</feature>
<keyword evidence="3" id="KW-1185">Reference proteome</keyword>
<evidence type="ECO:0000313" key="3">
    <source>
        <dbReference type="Proteomes" id="UP000054342"/>
    </source>
</evidence>
<evidence type="ECO:0000256" key="1">
    <source>
        <dbReference type="SAM" id="MobiDB-lite"/>
    </source>
</evidence>
<gene>
    <name evidence="2" type="ORF">PV05_00817</name>
</gene>
<dbReference type="STRING" id="348802.A0A0D2DE93"/>
<dbReference type="GO" id="GO:0031390">
    <property type="term" value="C:Ctf18 RFC-like complex"/>
    <property type="evidence" value="ECO:0007669"/>
    <property type="project" value="InterPro"/>
</dbReference>
<dbReference type="GeneID" id="25322725"/>
<dbReference type="Proteomes" id="UP000054342">
    <property type="component" value="Unassembled WGS sequence"/>
</dbReference>
<dbReference type="Pfam" id="PF09724">
    <property type="entry name" value="Dcc1"/>
    <property type="match status" value="1"/>
</dbReference>
<protein>
    <recommendedName>
        <fullName evidence="4">Sister chromatid cohesion protein Dcc1</fullName>
    </recommendedName>
</protein>
<organism evidence="2 3">
    <name type="scientific">Exophiala xenobiotica</name>
    <dbReference type="NCBI Taxonomy" id="348802"/>
    <lineage>
        <taxon>Eukaryota</taxon>
        <taxon>Fungi</taxon>
        <taxon>Dikarya</taxon>
        <taxon>Ascomycota</taxon>
        <taxon>Pezizomycotina</taxon>
        <taxon>Eurotiomycetes</taxon>
        <taxon>Chaetothyriomycetidae</taxon>
        <taxon>Chaetothyriales</taxon>
        <taxon>Herpotrichiellaceae</taxon>
        <taxon>Exophiala</taxon>
    </lineage>
</organism>
<reference evidence="2 3" key="1">
    <citation type="submission" date="2015-01" db="EMBL/GenBank/DDBJ databases">
        <title>The Genome Sequence of Exophiala xenobiotica CBS118157.</title>
        <authorList>
            <consortium name="The Broad Institute Genomics Platform"/>
            <person name="Cuomo C."/>
            <person name="de Hoog S."/>
            <person name="Gorbushina A."/>
            <person name="Stielow B."/>
            <person name="Teixiera M."/>
            <person name="Abouelleil A."/>
            <person name="Chapman S.B."/>
            <person name="Priest M."/>
            <person name="Young S.K."/>
            <person name="Wortman J."/>
            <person name="Nusbaum C."/>
            <person name="Birren B."/>
        </authorList>
    </citation>
    <scope>NUCLEOTIDE SEQUENCE [LARGE SCALE GENOMIC DNA]</scope>
    <source>
        <strain evidence="2 3">CBS 118157</strain>
    </source>
</reference>
<dbReference type="InterPro" id="IPR019128">
    <property type="entry name" value="Dcc1"/>
</dbReference>
<evidence type="ECO:0000313" key="2">
    <source>
        <dbReference type="EMBL" id="KIW60612.1"/>
    </source>
</evidence>
<name>A0A0D2DE93_9EURO</name>